<dbReference type="Pfam" id="PF23282">
    <property type="entry name" value="WHD_ROQ1"/>
    <property type="match status" value="1"/>
</dbReference>
<accession>A0A251QY42</accession>
<evidence type="ECO:0000259" key="5">
    <source>
        <dbReference type="Pfam" id="PF23282"/>
    </source>
</evidence>
<keyword evidence="2" id="KW-0677">Repeat</keyword>
<dbReference type="Proteomes" id="UP000006882">
    <property type="component" value="Chromosome G1"/>
</dbReference>
<evidence type="ECO:0000313" key="8">
    <source>
        <dbReference type="Proteomes" id="UP000006882"/>
    </source>
</evidence>
<dbReference type="GO" id="GO:0043531">
    <property type="term" value="F:ADP binding"/>
    <property type="evidence" value="ECO:0007669"/>
    <property type="project" value="InterPro"/>
</dbReference>
<dbReference type="InterPro" id="IPR042197">
    <property type="entry name" value="Apaf_helical"/>
</dbReference>
<dbReference type="GO" id="GO:0006952">
    <property type="term" value="P:defense response"/>
    <property type="evidence" value="ECO:0007669"/>
    <property type="project" value="InterPro"/>
</dbReference>
<dbReference type="SUPFAM" id="SSF52540">
    <property type="entry name" value="P-loop containing nucleoside triphosphate hydrolases"/>
    <property type="match status" value="1"/>
</dbReference>
<feature type="non-terminal residue" evidence="7">
    <location>
        <position position="853"/>
    </location>
</feature>
<dbReference type="PANTHER" id="PTHR11017">
    <property type="entry name" value="LEUCINE-RICH REPEAT-CONTAINING PROTEIN"/>
    <property type="match status" value="1"/>
</dbReference>
<dbReference type="InterPro" id="IPR002182">
    <property type="entry name" value="NB-ARC"/>
</dbReference>
<proteinExistence type="predicted"/>
<organism evidence="7 8">
    <name type="scientific">Prunus persica</name>
    <name type="common">Peach</name>
    <name type="synonym">Amygdalus persica</name>
    <dbReference type="NCBI Taxonomy" id="3760"/>
    <lineage>
        <taxon>Eukaryota</taxon>
        <taxon>Viridiplantae</taxon>
        <taxon>Streptophyta</taxon>
        <taxon>Embryophyta</taxon>
        <taxon>Tracheophyta</taxon>
        <taxon>Spermatophyta</taxon>
        <taxon>Magnoliopsida</taxon>
        <taxon>eudicotyledons</taxon>
        <taxon>Gunneridae</taxon>
        <taxon>Pentapetalae</taxon>
        <taxon>rosids</taxon>
        <taxon>fabids</taxon>
        <taxon>Rosales</taxon>
        <taxon>Rosaceae</taxon>
        <taxon>Amygdaloideae</taxon>
        <taxon>Amygdaleae</taxon>
        <taxon>Prunus</taxon>
    </lineage>
</organism>
<sequence>IWGMGGIGKTALADVVFHRLSSEFEASCFLANVREELEKHGLNHLRNKLFREILKDKDLNIDTPSIGSTFTRERISRKKALIVLDDANGSSQLEFLVGDHDQFCRGSLIIITTRDRSLLEEKVDDDKIYEVERLSPNEALLLFQSLAFENKSPKVEFSELSRKVVYDVKGIPLALKTLGPLFLPHKRIEDWEEELSKLKKFPYEEILSVLRHSYNGLEKNEREIFLDIACFYKGMDMDFVIKMIHLHGFYAVGIKVLIAKSLISISTSNCLEMHDMLQEMSWAIKLGNLKVIDLSYCKHLTEVPDLSGSSNLEHIDLCECTSLVQVPSYFQTFDKLTYLDLGGCLNLNYLPEMPVNIESLDLSETAIKELPSSVWSLEKLCSLNVNHCKALEKLPSNSCNLKVSGTFSLNGCVSLGEFSELPRYISYLDLSKTAIKELPSSLESLFGLTSIRLFACGSLLSLSTSIHKLKSLEILDLQLCSKFQYFPEILEPMEHLTSLSLSSTAVKVLPSSIGNLIGLRKLDLHHCGDLEVVPNSIYSLSKLETLNFHGSWCLGKLPPASVDQVRLLSLKELILAECGIKEIPDALVCLTSLCSLDLKDTGVKSIPASIKQAAQPSSLCLTYCQSLESLPELPPLLQCLEAGRCTSLKKVSSSRTALTQGWDVFSPPRLEEKPIFSGCPKLDENARSVGSNIMADAQLRSMRMATASSKFKEEASYDSDFLGFAPSVVVYINNNAGWLDCGYKYIFDIGCKYNFKTSNGESHEINHPFYRPYPYVRTSVDSHELFVWWYNNVFQVVGGAEIPTAFYKLVTEASVDFSLKQDRRKPFPELEVVKCGICLLYAQDAEIIKQRNL</sequence>
<name>A0A251QY42_PRUPE</name>
<dbReference type="Pfam" id="PF00931">
    <property type="entry name" value="NB-ARC"/>
    <property type="match status" value="1"/>
</dbReference>
<feature type="domain" description="Disease resistance protein Roq1-like winged-helix" evidence="5">
    <location>
        <begin position="218"/>
        <end position="281"/>
    </location>
</feature>
<dbReference type="InterPro" id="IPR058546">
    <property type="entry name" value="RPS4B/Roq1-like_LRR"/>
</dbReference>
<dbReference type="InterPro" id="IPR044974">
    <property type="entry name" value="Disease_R_plants"/>
</dbReference>
<dbReference type="Gramene" id="ONI28772">
    <property type="protein sequence ID" value="ONI28772"/>
    <property type="gene ID" value="PRUPE_1G160500"/>
</dbReference>
<dbReference type="Gene3D" id="1.10.8.430">
    <property type="entry name" value="Helical domain of apoptotic protease-activating factors"/>
    <property type="match status" value="1"/>
</dbReference>
<protein>
    <submittedName>
        <fullName evidence="7">Uncharacterized protein</fullName>
    </submittedName>
</protein>
<keyword evidence="3" id="KW-0611">Plant defense</keyword>
<dbReference type="PANTHER" id="PTHR11017:SF574">
    <property type="entry name" value="ADP-RIBOSYL CYCLASE_CYCLIC ADP-RIBOSE HYDROLASE"/>
    <property type="match status" value="1"/>
</dbReference>
<reference evidence="7 8" key="1">
    <citation type="journal article" date="2013" name="Nat. Genet.">
        <title>The high-quality draft genome of peach (Prunus persica) identifies unique patterns of genetic diversity, domestication and genome evolution.</title>
        <authorList>
            <consortium name="International Peach Genome Initiative"/>
            <person name="Verde I."/>
            <person name="Abbott A.G."/>
            <person name="Scalabrin S."/>
            <person name="Jung S."/>
            <person name="Shu S."/>
            <person name="Marroni F."/>
            <person name="Zhebentyayeva T."/>
            <person name="Dettori M.T."/>
            <person name="Grimwood J."/>
            <person name="Cattonaro F."/>
            <person name="Zuccolo A."/>
            <person name="Rossini L."/>
            <person name="Jenkins J."/>
            <person name="Vendramin E."/>
            <person name="Meisel L.A."/>
            <person name="Decroocq V."/>
            <person name="Sosinski B."/>
            <person name="Prochnik S."/>
            <person name="Mitros T."/>
            <person name="Policriti A."/>
            <person name="Cipriani G."/>
            <person name="Dondini L."/>
            <person name="Ficklin S."/>
            <person name="Goodstein D.M."/>
            <person name="Xuan P."/>
            <person name="Del Fabbro C."/>
            <person name="Aramini V."/>
            <person name="Copetti D."/>
            <person name="Gonzalez S."/>
            <person name="Horner D.S."/>
            <person name="Falchi R."/>
            <person name="Lucas S."/>
            <person name="Mica E."/>
            <person name="Maldonado J."/>
            <person name="Lazzari B."/>
            <person name="Bielenberg D."/>
            <person name="Pirona R."/>
            <person name="Miculan M."/>
            <person name="Barakat A."/>
            <person name="Testolin R."/>
            <person name="Stella A."/>
            <person name="Tartarini S."/>
            <person name="Tonutti P."/>
            <person name="Arus P."/>
            <person name="Orellana A."/>
            <person name="Wells C."/>
            <person name="Main D."/>
            <person name="Vizzotto G."/>
            <person name="Silva H."/>
            <person name="Salamini F."/>
            <person name="Schmutz J."/>
            <person name="Morgante M."/>
            <person name="Rokhsar D.S."/>
        </authorList>
    </citation>
    <scope>NUCLEOTIDE SEQUENCE [LARGE SCALE GENOMIC DNA]</scope>
    <source>
        <strain evidence="8">cv. Nemared</strain>
    </source>
</reference>
<evidence type="ECO:0000256" key="2">
    <source>
        <dbReference type="ARBA" id="ARBA00022737"/>
    </source>
</evidence>
<evidence type="ECO:0000256" key="3">
    <source>
        <dbReference type="ARBA" id="ARBA00022821"/>
    </source>
</evidence>
<dbReference type="AlphaFoldDB" id="A0A251QY42"/>
<dbReference type="InterPro" id="IPR032675">
    <property type="entry name" value="LRR_dom_sf"/>
</dbReference>
<dbReference type="Gene3D" id="3.40.50.300">
    <property type="entry name" value="P-loop containing nucleotide triphosphate hydrolases"/>
    <property type="match status" value="1"/>
</dbReference>
<evidence type="ECO:0000259" key="4">
    <source>
        <dbReference type="Pfam" id="PF00931"/>
    </source>
</evidence>
<gene>
    <name evidence="7" type="ORF">PRUPE_1G160500</name>
</gene>
<evidence type="ECO:0000313" key="7">
    <source>
        <dbReference type="EMBL" id="ONI28772.1"/>
    </source>
</evidence>
<evidence type="ECO:0000259" key="6">
    <source>
        <dbReference type="Pfam" id="PF23286"/>
    </source>
</evidence>
<dbReference type="PRINTS" id="PR00364">
    <property type="entry name" value="DISEASERSIST"/>
</dbReference>
<dbReference type="Gene3D" id="3.80.10.10">
    <property type="entry name" value="Ribonuclease Inhibitor"/>
    <property type="match status" value="3"/>
</dbReference>
<keyword evidence="1" id="KW-0433">Leucine-rich repeat</keyword>
<dbReference type="Pfam" id="PF23286">
    <property type="entry name" value="LRR_13"/>
    <property type="match status" value="1"/>
</dbReference>
<dbReference type="EMBL" id="CM007651">
    <property type="protein sequence ID" value="ONI28772.1"/>
    <property type="molecule type" value="Genomic_DNA"/>
</dbReference>
<feature type="domain" description="NB-ARC" evidence="4">
    <location>
        <begin position="1"/>
        <end position="151"/>
    </location>
</feature>
<evidence type="ECO:0000256" key="1">
    <source>
        <dbReference type="ARBA" id="ARBA00022614"/>
    </source>
</evidence>
<dbReference type="SUPFAM" id="SSF52047">
    <property type="entry name" value="RNI-like"/>
    <property type="match status" value="1"/>
</dbReference>
<keyword evidence="8" id="KW-1185">Reference proteome</keyword>
<dbReference type="InterPro" id="IPR058192">
    <property type="entry name" value="WHD_ROQ1-like"/>
</dbReference>
<dbReference type="STRING" id="3760.A0A251QY42"/>
<feature type="domain" description="Disease resistance protein RPS4B/Roq1-like leucine-rich repeats" evidence="6">
    <location>
        <begin position="469"/>
        <end position="654"/>
    </location>
</feature>
<dbReference type="InterPro" id="IPR027417">
    <property type="entry name" value="P-loop_NTPase"/>
</dbReference>